<keyword evidence="2" id="KW-1133">Transmembrane helix</keyword>
<evidence type="ECO:0000256" key="1">
    <source>
        <dbReference type="SAM" id="MobiDB-lite"/>
    </source>
</evidence>
<evidence type="ECO:0000256" key="2">
    <source>
        <dbReference type="SAM" id="Phobius"/>
    </source>
</evidence>
<dbReference type="OrthoDB" id="3254104at2759"/>
<feature type="transmembrane region" description="Helical" evidence="2">
    <location>
        <begin position="62"/>
        <end position="81"/>
    </location>
</feature>
<keyword evidence="2" id="KW-0472">Membrane</keyword>
<feature type="compositionally biased region" description="Basic and acidic residues" evidence="1">
    <location>
        <begin position="331"/>
        <end position="350"/>
    </location>
</feature>
<protein>
    <submittedName>
        <fullName evidence="3">Uncharacterized protein</fullName>
    </submittedName>
</protein>
<feature type="transmembrane region" description="Helical" evidence="2">
    <location>
        <begin position="21"/>
        <end position="42"/>
    </location>
</feature>
<feature type="compositionally biased region" description="Polar residues" evidence="1">
    <location>
        <begin position="199"/>
        <end position="210"/>
    </location>
</feature>
<evidence type="ECO:0000313" key="4">
    <source>
        <dbReference type="Proteomes" id="UP000799438"/>
    </source>
</evidence>
<feature type="region of interest" description="Disordered" evidence="1">
    <location>
        <begin position="284"/>
        <end position="350"/>
    </location>
</feature>
<feature type="transmembrane region" description="Helical" evidence="2">
    <location>
        <begin position="93"/>
        <end position="118"/>
    </location>
</feature>
<dbReference type="RefSeq" id="XP_033399090.1">
    <property type="nucleotide sequence ID" value="XM_033544817.1"/>
</dbReference>
<gene>
    <name evidence="3" type="ORF">K452DRAFT_325937</name>
</gene>
<accession>A0A6A6BIC6</accession>
<keyword evidence="4" id="KW-1185">Reference proteome</keyword>
<dbReference type="AlphaFoldDB" id="A0A6A6BIC6"/>
<evidence type="ECO:0000313" key="3">
    <source>
        <dbReference type="EMBL" id="KAF2143378.1"/>
    </source>
</evidence>
<feature type="transmembrane region" description="Helical" evidence="2">
    <location>
        <begin position="124"/>
        <end position="144"/>
    </location>
</feature>
<dbReference type="EMBL" id="ML995482">
    <property type="protein sequence ID" value="KAF2143378.1"/>
    <property type="molecule type" value="Genomic_DNA"/>
</dbReference>
<dbReference type="GeneID" id="54302313"/>
<reference evidence="3" key="1">
    <citation type="journal article" date="2020" name="Stud. Mycol.">
        <title>101 Dothideomycetes genomes: a test case for predicting lifestyles and emergence of pathogens.</title>
        <authorList>
            <person name="Haridas S."/>
            <person name="Albert R."/>
            <person name="Binder M."/>
            <person name="Bloem J."/>
            <person name="Labutti K."/>
            <person name="Salamov A."/>
            <person name="Andreopoulos B."/>
            <person name="Baker S."/>
            <person name="Barry K."/>
            <person name="Bills G."/>
            <person name="Bluhm B."/>
            <person name="Cannon C."/>
            <person name="Castanera R."/>
            <person name="Culley D."/>
            <person name="Daum C."/>
            <person name="Ezra D."/>
            <person name="Gonzalez J."/>
            <person name="Henrissat B."/>
            <person name="Kuo A."/>
            <person name="Liang C."/>
            <person name="Lipzen A."/>
            <person name="Lutzoni F."/>
            <person name="Magnuson J."/>
            <person name="Mondo S."/>
            <person name="Nolan M."/>
            <person name="Ohm R."/>
            <person name="Pangilinan J."/>
            <person name="Park H.-J."/>
            <person name="Ramirez L."/>
            <person name="Alfaro M."/>
            <person name="Sun H."/>
            <person name="Tritt A."/>
            <person name="Yoshinaga Y."/>
            <person name="Zwiers L.-H."/>
            <person name="Turgeon B."/>
            <person name="Goodwin S."/>
            <person name="Spatafora J."/>
            <person name="Crous P."/>
            <person name="Grigoriev I."/>
        </authorList>
    </citation>
    <scope>NUCLEOTIDE SEQUENCE</scope>
    <source>
        <strain evidence="3">CBS 121167</strain>
    </source>
</reference>
<feature type="region of interest" description="Disordered" evidence="1">
    <location>
        <begin position="191"/>
        <end position="210"/>
    </location>
</feature>
<feature type="region of interest" description="Disordered" evidence="1">
    <location>
        <begin position="246"/>
        <end position="271"/>
    </location>
</feature>
<keyword evidence="2" id="KW-0812">Transmembrane</keyword>
<dbReference type="Proteomes" id="UP000799438">
    <property type="component" value="Unassembled WGS sequence"/>
</dbReference>
<name>A0A6A6BIC6_9PEZI</name>
<organism evidence="3 4">
    <name type="scientific">Aplosporella prunicola CBS 121167</name>
    <dbReference type="NCBI Taxonomy" id="1176127"/>
    <lineage>
        <taxon>Eukaryota</taxon>
        <taxon>Fungi</taxon>
        <taxon>Dikarya</taxon>
        <taxon>Ascomycota</taxon>
        <taxon>Pezizomycotina</taxon>
        <taxon>Dothideomycetes</taxon>
        <taxon>Dothideomycetes incertae sedis</taxon>
        <taxon>Botryosphaeriales</taxon>
        <taxon>Aplosporellaceae</taxon>
        <taxon>Aplosporella</taxon>
    </lineage>
</organism>
<proteinExistence type="predicted"/>
<sequence>MTANAPYMAVNDLNAERDNVAWYWRLIALMASWMILGGYLIIPPLFHSDPKDILKPSESVVTIFVVALLVAGYAFTGLLCFACKSLVFQAESVFLPSMASSALGLLTVLYSFLAYSYFHWNRSAVAATVLSACMTAVYALLLLVTNRQIARLRTQLTGRTSTTWQHEQPWYTNYLANMFPSMRNPDQYSYAGPIDNSHTEYQGGSTTTYNYPVTEDEGMRRHLAMLLRQPDNRPSPDANQSTFQLVLPDNESDNENLSTPNVRRASRRDHVSLSQPLHHPLHQPLQQQVPQPPAQPGRSLWPTHGRNRSSAGVSAEGSRGRTDVRGAGGEIRAKSREERRQEIEMGRVSR</sequence>